<dbReference type="Proteomes" id="UP000580654">
    <property type="component" value="Unassembled WGS sequence"/>
</dbReference>
<comment type="caution">
    <text evidence="1">The sequence shown here is derived from an EMBL/GenBank/DDBJ whole genome shotgun (WGS) entry which is preliminary data.</text>
</comment>
<protein>
    <submittedName>
        <fullName evidence="1">Uncharacterized protein</fullName>
    </submittedName>
</protein>
<proteinExistence type="predicted"/>
<organism evidence="1 2">
    <name type="scientific">Muricoccus pecuniae</name>
    <dbReference type="NCBI Taxonomy" id="693023"/>
    <lineage>
        <taxon>Bacteria</taxon>
        <taxon>Pseudomonadati</taxon>
        <taxon>Pseudomonadota</taxon>
        <taxon>Alphaproteobacteria</taxon>
        <taxon>Acetobacterales</taxon>
        <taxon>Roseomonadaceae</taxon>
        <taxon>Muricoccus</taxon>
    </lineage>
</organism>
<evidence type="ECO:0000313" key="2">
    <source>
        <dbReference type="Proteomes" id="UP000580654"/>
    </source>
</evidence>
<dbReference type="RefSeq" id="WP_184522267.1">
    <property type="nucleotide sequence ID" value="NZ_JACIJD010000078.1"/>
</dbReference>
<keyword evidence="2" id="KW-1185">Reference proteome</keyword>
<dbReference type="EMBL" id="JACIJD010000078">
    <property type="protein sequence ID" value="MBB5696651.1"/>
    <property type="molecule type" value="Genomic_DNA"/>
</dbReference>
<evidence type="ECO:0000313" key="1">
    <source>
        <dbReference type="EMBL" id="MBB5696651.1"/>
    </source>
</evidence>
<sequence length="95" mass="10216">MRPQFLPHGQVLGFRLDGGKEEGGIGLTISVEAVYGATRTVLDVRTTQPDIVELLIRCCLENNIPIPRSSAKAAAVVDGHLALIVRHDSQLLTDA</sequence>
<dbReference type="AlphaFoldDB" id="A0A840YJ69"/>
<reference evidence="1 2" key="1">
    <citation type="submission" date="2020-08" db="EMBL/GenBank/DDBJ databases">
        <title>Genomic Encyclopedia of Type Strains, Phase IV (KMG-IV): sequencing the most valuable type-strain genomes for metagenomic binning, comparative biology and taxonomic classification.</title>
        <authorList>
            <person name="Goeker M."/>
        </authorList>
    </citation>
    <scope>NUCLEOTIDE SEQUENCE [LARGE SCALE GENOMIC DNA]</scope>
    <source>
        <strain evidence="1 2">DSM 25622</strain>
    </source>
</reference>
<gene>
    <name evidence="1" type="ORF">FHS87_004725</name>
</gene>
<accession>A0A840YJ69</accession>
<name>A0A840YJ69_9PROT</name>